<evidence type="ECO:0000259" key="1">
    <source>
        <dbReference type="PROSITE" id="PS50995"/>
    </source>
</evidence>
<dbReference type="InterPro" id="IPR039422">
    <property type="entry name" value="MarR/SlyA-like"/>
</dbReference>
<accession>A0A919MHG7</accession>
<dbReference type="Proteomes" id="UP000598174">
    <property type="component" value="Unassembled WGS sequence"/>
</dbReference>
<organism evidence="2 3">
    <name type="scientific">Paractinoplanes ferrugineus</name>
    <dbReference type="NCBI Taxonomy" id="113564"/>
    <lineage>
        <taxon>Bacteria</taxon>
        <taxon>Bacillati</taxon>
        <taxon>Actinomycetota</taxon>
        <taxon>Actinomycetes</taxon>
        <taxon>Micromonosporales</taxon>
        <taxon>Micromonosporaceae</taxon>
        <taxon>Paractinoplanes</taxon>
    </lineage>
</organism>
<comment type="caution">
    <text evidence="2">The sequence shown here is derived from an EMBL/GenBank/DDBJ whole genome shotgun (WGS) entry which is preliminary data.</text>
</comment>
<evidence type="ECO:0000313" key="2">
    <source>
        <dbReference type="EMBL" id="GIE12615.1"/>
    </source>
</evidence>
<dbReference type="Gene3D" id="1.10.10.10">
    <property type="entry name" value="Winged helix-like DNA-binding domain superfamily/Winged helix DNA-binding domain"/>
    <property type="match status" value="1"/>
</dbReference>
<dbReference type="PRINTS" id="PR00598">
    <property type="entry name" value="HTHMARR"/>
</dbReference>
<dbReference type="InterPro" id="IPR036390">
    <property type="entry name" value="WH_DNA-bd_sf"/>
</dbReference>
<dbReference type="PANTHER" id="PTHR33164">
    <property type="entry name" value="TRANSCRIPTIONAL REGULATOR, MARR FAMILY"/>
    <property type="match status" value="1"/>
</dbReference>
<evidence type="ECO:0000313" key="3">
    <source>
        <dbReference type="Proteomes" id="UP000598174"/>
    </source>
</evidence>
<gene>
    <name evidence="2" type="ORF">Afe05nite_44550</name>
</gene>
<dbReference type="AlphaFoldDB" id="A0A919MHG7"/>
<sequence length="137" mass="15195">MDQDESLPETFWAVARRLRHRTREALEAWDLSPSLARALSVLSRHPDVRLSTLAEHLRIAARTATEVADDLTELGLAVRQPDPGDRRATLLTLTPKGEQTASAIRAARQASGEEFFEKLSAADKADLARVLAQLRED</sequence>
<dbReference type="InterPro" id="IPR036388">
    <property type="entry name" value="WH-like_DNA-bd_sf"/>
</dbReference>
<dbReference type="PROSITE" id="PS50995">
    <property type="entry name" value="HTH_MARR_2"/>
    <property type="match status" value="1"/>
</dbReference>
<keyword evidence="3" id="KW-1185">Reference proteome</keyword>
<reference evidence="2" key="1">
    <citation type="submission" date="2021-01" db="EMBL/GenBank/DDBJ databases">
        <title>Whole genome shotgun sequence of Actinoplanes ferrugineus NBRC 15555.</title>
        <authorList>
            <person name="Komaki H."/>
            <person name="Tamura T."/>
        </authorList>
    </citation>
    <scope>NUCLEOTIDE SEQUENCE</scope>
    <source>
        <strain evidence="2">NBRC 15555</strain>
    </source>
</reference>
<dbReference type="SUPFAM" id="SSF46785">
    <property type="entry name" value="Winged helix' DNA-binding domain"/>
    <property type="match status" value="1"/>
</dbReference>
<dbReference type="GO" id="GO:0003700">
    <property type="term" value="F:DNA-binding transcription factor activity"/>
    <property type="evidence" value="ECO:0007669"/>
    <property type="project" value="InterPro"/>
</dbReference>
<dbReference type="GO" id="GO:0006950">
    <property type="term" value="P:response to stress"/>
    <property type="evidence" value="ECO:0007669"/>
    <property type="project" value="TreeGrafter"/>
</dbReference>
<dbReference type="PANTHER" id="PTHR33164:SF57">
    <property type="entry name" value="MARR-FAMILY TRANSCRIPTIONAL REGULATOR"/>
    <property type="match status" value="1"/>
</dbReference>
<dbReference type="SMART" id="SM00347">
    <property type="entry name" value="HTH_MARR"/>
    <property type="match status" value="1"/>
</dbReference>
<feature type="domain" description="HTH marR-type" evidence="1">
    <location>
        <begin position="4"/>
        <end position="136"/>
    </location>
</feature>
<protein>
    <recommendedName>
        <fullName evidence="1">HTH marR-type domain-containing protein</fullName>
    </recommendedName>
</protein>
<name>A0A919MHG7_9ACTN</name>
<dbReference type="Pfam" id="PF12802">
    <property type="entry name" value="MarR_2"/>
    <property type="match status" value="1"/>
</dbReference>
<proteinExistence type="predicted"/>
<dbReference type="EMBL" id="BOMM01000039">
    <property type="protein sequence ID" value="GIE12615.1"/>
    <property type="molecule type" value="Genomic_DNA"/>
</dbReference>
<dbReference type="InterPro" id="IPR000835">
    <property type="entry name" value="HTH_MarR-typ"/>
</dbReference>